<dbReference type="AlphaFoldDB" id="A0A5B1MBC3"/>
<evidence type="ECO:0000313" key="5">
    <source>
        <dbReference type="EMBL" id="KAA1429227.1"/>
    </source>
</evidence>
<organism evidence="5 6">
    <name type="scientific">Nocardioides antri</name>
    <dbReference type="NCBI Taxonomy" id="2607659"/>
    <lineage>
        <taxon>Bacteria</taxon>
        <taxon>Bacillati</taxon>
        <taxon>Actinomycetota</taxon>
        <taxon>Actinomycetes</taxon>
        <taxon>Propionibacteriales</taxon>
        <taxon>Nocardioidaceae</taxon>
        <taxon>Nocardioides</taxon>
    </lineage>
</organism>
<dbReference type="CDD" id="cd01392">
    <property type="entry name" value="HTH_LacI"/>
    <property type="match status" value="1"/>
</dbReference>
<dbReference type="InterPro" id="IPR028082">
    <property type="entry name" value="Peripla_BP_I"/>
</dbReference>
<dbReference type="SUPFAM" id="SSF53822">
    <property type="entry name" value="Periplasmic binding protein-like I"/>
    <property type="match status" value="1"/>
</dbReference>
<dbReference type="SMART" id="SM00354">
    <property type="entry name" value="HTH_LACI"/>
    <property type="match status" value="1"/>
</dbReference>
<feature type="domain" description="HTH lacI-type" evidence="4">
    <location>
        <begin position="6"/>
        <end position="60"/>
    </location>
</feature>
<sequence length="326" mass="33868">MPARRVTIRDVARAAGVSTTTVSAALTGNGRVSPETRDRIMRVAEECGYVASAAARSLRLGRSGAIGLYVPDRTVGFEYYAHLSRGAAEAALAHGFALTLLPAWPDAAPLRTLHLDGLIVCDPALGDPVAEVLRSLPVPMVTCERDPEPGASPAGVVASDHVAGTTVLLDHLAGQGAASIAALVPGEETSFGQETRRACRESDHDVRMVEVPLAYDPDDIARALAEARADEPDAIMVVPDGGALVALHLLQAEGVRVPEDLLLASYVDALSLQVARPTVTAVDIDPRATGASAVNALVDLVVGEVSGPVLTSVPTHLRVRESTSPA</sequence>
<evidence type="ECO:0000256" key="3">
    <source>
        <dbReference type="ARBA" id="ARBA00023163"/>
    </source>
</evidence>
<dbReference type="InterPro" id="IPR010982">
    <property type="entry name" value="Lambda_DNA-bd_dom_sf"/>
</dbReference>
<keyword evidence="3" id="KW-0804">Transcription</keyword>
<dbReference type="SUPFAM" id="SSF47413">
    <property type="entry name" value="lambda repressor-like DNA-binding domains"/>
    <property type="match status" value="1"/>
</dbReference>
<dbReference type="InterPro" id="IPR046335">
    <property type="entry name" value="LacI/GalR-like_sensor"/>
</dbReference>
<accession>A0A5B1MBC3</accession>
<dbReference type="PANTHER" id="PTHR30146">
    <property type="entry name" value="LACI-RELATED TRANSCRIPTIONAL REPRESSOR"/>
    <property type="match status" value="1"/>
</dbReference>
<dbReference type="GO" id="GO:0003700">
    <property type="term" value="F:DNA-binding transcription factor activity"/>
    <property type="evidence" value="ECO:0007669"/>
    <property type="project" value="TreeGrafter"/>
</dbReference>
<proteinExistence type="predicted"/>
<comment type="caution">
    <text evidence="5">The sequence shown here is derived from an EMBL/GenBank/DDBJ whole genome shotgun (WGS) entry which is preliminary data.</text>
</comment>
<reference evidence="5 6" key="2">
    <citation type="submission" date="2019-09" db="EMBL/GenBank/DDBJ databases">
        <authorList>
            <person name="Jin C."/>
        </authorList>
    </citation>
    <scope>NUCLEOTIDE SEQUENCE [LARGE SCALE GENOMIC DNA]</scope>
    <source>
        <strain evidence="5 6">BN140041</strain>
    </source>
</reference>
<reference evidence="5 6" key="1">
    <citation type="submission" date="2019-09" db="EMBL/GenBank/DDBJ databases">
        <title>Nocardioides panacisoli sp. nov., isolated from the soil of a ginseng field.</title>
        <authorList>
            <person name="Cho C."/>
        </authorList>
    </citation>
    <scope>NUCLEOTIDE SEQUENCE [LARGE SCALE GENOMIC DNA]</scope>
    <source>
        <strain evidence="5 6">BN140041</strain>
    </source>
</reference>
<keyword evidence="1" id="KW-0805">Transcription regulation</keyword>
<dbReference type="RefSeq" id="WP_149748849.1">
    <property type="nucleotide sequence ID" value="NZ_VUJW01000001.1"/>
</dbReference>
<evidence type="ECO:0000313" key="6">
    <source>
        <dbReference type="Proteomes" id="UP000324351"/>
    </source>
</evidence>
<dbReference type="CDD" id="cd06267">
    <property type="entry name" value="PBP1_LacI_sugar_binding-like"/>
    <property type="match status" value="1"/>
</dbReference>
<gene>
    <name evidence="5" type="ORF">F0U47_03280</name>
</gene>
<evidence type="ECO:0000256" key="2">
    <source>
        <dbReference type="ARBA" id="ARBA00023125"/>
    </source>
</evidence>
<dbReference type="PROSITE" id="PS50932">
    <property type="entry name" value="HTH_LACI_2"/>
    <property type="match status" value="1"/>
</dbReference>
<evidence type="ECO:0000259" key="4">
    <source>
        <dbReference type="PROSITE" id="PS50932"/>
    </source>
</evidence>
<dbReference type="PANTHER" id="PTHR30146:SF153">
    <property type="entry name" value="LACTOSE OPERON REPRESSOR"/>
    <property type="match status" value="1"/>
</dbReference>
<dbReference type="Pfam" id="PF00356">
    <property type="entry name" value="LacI"/>
    <property type="match status" value="1"/>
</dbReference>
<dbReference type="Gene3D" id="3.40.50.2300">
    <property type="match status" value="2"/>
</dbReference>
<keyword evidence="6" id="KW-1185">Reference proteome</keyword>
<dbReference type="InterPro" id="IPR000843">
    <property type="entry name" value="HTH_LacI"/>
</dbReference>
<evidence type="ECO:0000256" key="1">
    <source>
        <dbReference type="ARBA" id="ARBA00023015"/>
    </source>
</evidence>
<dbReference type="PROSITE" id="PS00356">
    <property type="entry name" value="HTH_LACI_1"/>
    <property type="match status" value="1"/>
</dbReference>
<dbReference type="Proteomes" id="UP000324351">
    <property type="component" value="Unassembled WGS sequence"/>
</dbReference>
<keyword evidence="2" id="KW-0238">DNA-binding</keyword>
<dbReference type="Pfam" id="PF13377">
    <property type="entry name" value="Peripla_BP_3"/>
    <property type="match status" value="1"/>
</dbReference>
<protein>
    <submittedName>
        <fullName evidence="5">LacI family transcriptional regulator</fullName>
    </submittedName>
</protein>
<name>A0A5B1MBC3_9ACTN</name>
<dbReference type="Gene3D" id="1.10.260.40">
    <property type="entry name" value="lambda repressor-like DNA-binding domains"/>
    <property type="match status" value="1"/>
</dbReference>
<dbReference type="EMBL" id="VUJW01000001">
    <property type="protein sequence ID" value="KAA1429227.1"/>
    <property type="molecule type" value="Genomic_DNA"/>
</dbReference>
<dbReference type="GO" id="GO:0000976">
    <property type="term" value="F:transcription cis-regulatory region binding"/>
    <property type="evidence" value="ECO:0007669"/>
    <property type="project" value="TreeGrafter"/>
</dbReference>